<organism evidence="7 8">
    <name type="scientific">Zizania palustris</name>
    <name type="common">Northern wild rice</name>
    <dbReference type="NCBI Taxonomy" id="103762"/>
    <lineage>
        <taxon>Eukaryota</taxon>
        <taxon>Viridiplantae</taxon>
        <taxon>Streptophyta</taxon>
        <taxon>Embryophyta</taxon>
        <taxon>Tracheophyta</taxon>
        <taxon>Spermatophyta</taxon>
        <taxon>Magnoliopsida</taxon>
        <taxon>Liliopsida</taxon>
        <taxon>Poales</taxon>
        <taxon>Poaceae</taxon>
        <taxon>BOP clade</taxon>
        <taxon>Oryzoideae</taxon>
        <taxon>Oryzeae</taxon>
        <taxon>Zizaniinae</taxon>
        <taxon>Zizania</taxon>
    </lineage>
</organism>
<feature type="compositionally biased region" description="Basic and acidic residues" evidence="5">
    <location>
        <begin position="666"/>
        <end position="675"/>
    </location>
</feature>
<feature type="compositionally biased region" description="Low complexity" evidence="5">
    <location>
        <begin position="514"/>
        <end position="527"/>
    </location>
</feature>
<reference evidence="7" key="1">
    <citation type="journal article" date="2021" name="bioRxiv">
        <title>Whole Genome Assembly and Annotation of Northern Wild Rice, Zizania palustris L., Supports a Whole Genome Duplication in the Zizania Genus.</title>
        <authorList>
            <person name="Haas M."/>
            <person name="Kono T."/>
            <person name="Macchietto M."/>
            <person name="Millas R."/>
            <person name="McGilp L."/>
            <person name="Shao M."/>
            <person name="Duquette J."/>
            <person name="Hirsch C.N."/>
            <person name="Kimball J."/>
        </authorList>
    </citation>
    <scope>NUCLEOTIDE SEQUENCE</scope>
    <source>
        <tissue evidence="7">Fresh leaf tissue</tissue>
    </source>
</reference>
<feature type="compositionally biased region" description="Pro residues" evidence="5">
    <location>
        <begin position="961"/>
        <end position="972"/>
    </location>
</feature>
<feature type="compositionally biased region" description="Basic residues" evidence="5">
    <location>
        <begin position="1182"/>
        <end position="1198"/>
    </location>
</feature>
<dbReference type="OrthoDB" id="9049620at2759"/>
<evidence type="ECO:0000256" key="5">
    <source>
        <dbReference type="SAM" id="MobiDB-lite"/>
    </source>
</evidence>
<gene>
    <name evidence="7" type="ORF">GUJ93_ZPchr0012g18836</name>
</gene>
<evidence type="ECO:0000259" key="6">
    <source>
        <dbReference type="PROSITE" id="PS50089"/>
    </source>
</evidence>
<sequence>MGFDNECILNIQSLPGEYFCPVCRTLICPNEALQTQCTHLYCKPCLAYIVATTQACPYDGYLVTEADSKPLMESNKLLAETIGKVTVHCQYHKSGCQWHGNLSDCITHGTTCAYGNSPVVCNRCSAQIVHRQVQEHAQLCPGLQPQAQAHHADSSMTQSSAAANQAASQDPSAVASAVSMAPITATVTTVPSTSTARAGTASAVAVSSAGATTVSTMPVAPSLPVAPTATSQGQAVAPQTLTAEQYQQQLQYQQYYQQQYPGYNPYMHQYQQYGQYQQYTQPQMQMIPQNVAQAPAQSAPYVQPQVLQPNQAQHMVPSLPQNQAHFPQLQVSAVQLQPQQHPPLQSAPQIPQMQPQNQVPLQQPPQPHAQPTTRPPVPTQVVSQPFAIPSTQATHSEVQPNIPQHHQVIAQQQNPQLQHLPQQQHPHVQQQSYPQMQAYHQPPPMPHVQPQNPSMHALTGHQSYSQPQPAHQMQQGAPLQHPPHASQQQMASAQCHTLIHPPQGQLTLQGQQPFMTAQATQRTPQQQHVGHHPQWPESHASIPPQAAPKGFPLNTSAPSQTDQSYQQGLPSSQQQMHAQPLQSQGQQFMQQYHSHTSVGRSMNYVAPPQQFQNHSGGSVKGLQASVMNQQPPIRRASDNVEATSESHGAGQPIGHGSSSLKIPASETERSEKATDATRNTEVNDRKDGGEPAVVNPIALDRSDGSGKGKGKIDFAAWEGNSHDPDVMHDRGAKTDISNDLDKVGSLHQTSQQHVAALVSHAPPAMGPQHPYGPDSMLPQHMRQPGHISYLQELPNQMRPPKHSFPENIRPPMQQPYASYHSEMAPRVPGPNPNLMHIPQPSTIRPDGGMIRPPMGGPLPGQHDTIVPPFAPEGTTKSNGVGDGSHEVSRALFEGGFNFSQQHSRPFAGYPGTNNVNRKDFEDNMKKFSGPTHLDGEGLQRAPKTFEGGLGRPDGFSDSLPGRPPLPNQPGPFPIGFGDDYSRKPNSTVGYPDFISPGVELGHHGIDGMHTLRNPGPFLQGMTGGAGGLHKDQLGSGNLPGKGQLDFDNPEFPHTRFHPGDTFVPRNLHGAWGGGVTHGHGQMHGIEPSGFGYRDHLHPDDPNLGIDYSRHGFPKESSHFGSGGHMRNGDVSWCRICNVSCGTIQNLDLHVQTREHQQHAMDIVLKMKQDVAKRKINSGGPKSFKRKAARKGSFRGNRR</sequence>
<comment type="caution">
    <text evidence="7">The sequence shown here is derived from an EMBL/GenBank/DDBJ whole genome shotgun (WGS) entry which is preliminary data.</text>
</comment>
<dbReference type="Proteomes" id="UP000729402">
    <property type="component" value="Unassembled WGS sequence"/>
</dbReference>
<name>A0A8J6BU87_ZIZPA</name>
<keyword evidence="8" id="KW-1185">Reference proteome</keyword>
<feature type="compositionally biased region" description="Polar residues" evidence="5">
    <location>
        <begin position="553"/>
        <end position="595"/>
    </location>
</feature>
<evidence type="ECO:0000256" key="1">
    <source>
        <dbReference type="ARBA" id="ARBA00022723"/>
    </source>
</evidence>
<keyword evidence="2 4" id="KW-0863">Zinc-finger</keyword>
<feature type="compositionally biased region" description="Basic and acidic residues" evidence="5">
    <location>
        <begin position="700"/>
        <end position="712"/>
    </location>
</feature>
<feature type="compositionally biased region" description="Polar residues" evidence="5">
    <location>
        <begin position="460"/>
        <end position="477"/>
    </location>
</feature>
<feature type="domain" description="RING-type" evidence="6">
    <location>
        <begin position="20"/>
        <end position="59"/>
    </location>
</feature>
<feature type="region of interest" description="Disordered" evidence="5">
    <location>
        <begin position="635"/>
        <end position="714"/>
    </location>
</feature>
<feature type="compositionally biased region" description="Low complexity" evidence="5">
    <location>
        <begin position="335"/>
        <end position="361"/>
    </location>
</feature>
<dbReference type="GO" id="GO:0008270">
    <property type="term" value="F:zinc ion binding"/>
    <property type="evidence" value="ECO:0007669"/>
    <property type="project" value="UniProtKB-KW"/>
</dbReference>
<evidence type="ECO:0000256" key="4">
    <source>
        <dbReference type="PROSITE-ProRule" id="PRU00175"/>
    </source>
</evidence>
<keyword evidence="3" id="KW-0862">Zinc</keyword>
<evidence type="ECO:0000256" key="2">
    <source>
        <dbReference type="ARBA" id="ARBA00022771"/>
    </source>
</evidence>
<evidence type="ECO:0000256" key="3">
    <source>
        <dbReference type="ARBA" id="ARBA00022833"/>
    </source>
</evidence>
<dbReference type="EMBL" id="JAAALK010000080">
    <property type="protein sequence ID" value="KAG8093609.1"/>
    <property type="molecule type" value="Genomic_DNA"/>
</dbReference>
<dbReference type="AlphaFoldDB" id="A0A8J6BU87"/>
<protein>
    <recommendedName>
        <fullName evidence="6">RING-type domain-containing protein</fullName>
    </recommendedName>
</protein>
<evidence type="ECO:0000313" key="7">
    <source>
        <dbReference type="EMBL" id="KAG8093611.1"/>
    </source>
</evidence>
<feature type="region of interest" description="Disordered" evidence="5">
    <location>
        <begin position="514"/>
        <end position="595"/>
    </location>
</feature>
<feature type="region of interest" description="Disordered" evidence="5">
    <location>
        <begin position="410"/>
        <end position="493"/>
    </location>
</feature>
<reference evidence="7" key="2">
    <citation type="submission" date="2021-02" db="EMBL/GenBank/DDBJ databases">
        <authorList>
            <person name="Kimball J.A."/>
            <person name="Haas M.W."/>
            <person name="Macchietto M."/>
            <person name="Kono T."/>
            <person name="Duquette J."/>
            <person name="Shao M."/>
        </authorList>
    </citation>
    <scope>NUCLEOTIDE SEQUENCE</scope>
    <source>
        <tissue evidence="7">Fresh leaf tissue</tissue>
    </source>
</reference>
<accession>A0A8J6BU87</accession>
<dbReference type="PANTHER" id="PTHR37393:SF1">
    <property type="entry name" value="AT-RICH INTERACTIVE DOMAIN-CONTAINING PROTEIN 1A-LIKE"/>
    <property type="match status" value="1"/>
</dbReference>
<keyword evidence="1" id="KW-0479">Metal-binding</keyword>
<feature type="region of interest" description="Disordered" evidence="5">
    <location>
        <begin position="335"/>
        <end position="381"/>
    </location>
</feature>
<feature type="compositionally biased region" description="Pro residues" evidence="5">
    <location>
        <begin position="362"/>
        <end position="378"/>
    </location>
</feature>
<dbReference type="InterPro" id="IPR017907">
    <property type="entry name" value="Znf_RING_CS"/>
</dbReference>
<proteinExistence type="predicted"/>
<evidence type="ECO:0000313" key="8">
    <source>
        <dbReference type="Proteomes" id="UP000729402"/>
    </source>
</evidence>
<feature type="compositionally biased region" description="Low complexity" evidence="5">
    <location>
        <begin position="411"/>
        <end position="431"/>
    </location>
</feature>
<feature type="region of interest" description="Disordered" evidence="5">
    <location>
        <begin position="928"/>
        <end position="981"/>
    </location>
</feature>
<dbReference type="PROSITE" id="PS00518">
    <property type="entry name" value="ZF_RING_1"/>
    <property type="match status" value="1"/>
</dbReference>
<dbReference type="InterPro" id="IPR001841">
    <property type="entry name" value="Znf_RING"/>
</dbReference>
<dbReference type="PROSITE" id="PS50089">
    <property type="entry name" value="ZF_RING_2"/>
    <property type="match status" value="1"/>
</dbReference>
<feature type="region of interest" description="Disordered" evidence="5">
    <location>
        <begin position="1173"/>
        <end position="1198"/>
    </location>
</feature>
<feature type="compositionally biased region" description="Low complexity" evidence="5">
    <location>
        <begin position="154"/>
        <end position="168"/>
    </location>
</feature>
<feature type="region of interest" description="Disordered" evidence="5">
    <location>
        <begin position="144"/>
        <end position="168"/>
    </location>
</feature>
<dbReference type="PANTHER" id="PTHR37393">
    <property type="entry name" value="AT-RICH INTERACTIVE DOMAIN-CONTAINING PROTEIN 1A-LIKE"/>
    <property type="match status" value="1"/>
</dbReference>
<dbReference type="EMBL" id="JAAALK010000080">
    <property type="protein sequence ID" value="KAG8093611.1"/>
    <property type="molecule type" value="Genomic_DNA"/>
</dbReference>